<dbReference type="OrthoDB" id="17071at2759"/>
<sequence length="477" mass="54856">MNTDTRNMEMKIVSRDDSEYREYFQNYNSRIQRNPYCYVIPRSEIQCKEALKYAQSLGKKVSVRSGGHSCIGMSVLDDRVSIDLREMNDIQLNVSDKTITVQSGVLLKDFYETTTKYNLATAGGGCPTVCIGGLTLGGGSNYLSSSYGYVIDNVLEARVLLANGTIVNCSRNGEYSDLFWAIRGAGHAGFGIVLQFKLQLYEISPLVFYQFLVIPFSDFEVSLERLLLYSRTDRNADVHLTFECRKTYKNISSDPTLKIIFFYNGPAERGEVLFQDFHQNVLKGVGRTMKDFQSHKSFMDIIRLGPNPELIRRSFTKNRLVFGSDLNRDRIKQLKSHMTSDIVMGDVNNRWPIFDNQTNFSIVLYYHGGKQNQVPPTDCAFIHRECDWSLVGICSYVQPENDQLFSQWTDRVQNQFSEISSSIYQNYPDDDPNIDWRQAYYGSNYPRLQQIKLKYDPNNYFSHFQSIELPSHPKSNL</sequence>
<evidence type="ECO:0000256" key="1">
    <source>
        <dbReference type="ARBA" id="ARBA00001974"/>
    </source>
</evidence>
<dbReference type="Pfam" id="PF08031">
    <property type="entry name" value="BBE"/>
    <property type="match status" value="1"/>
</dbReference>
<dbReference type="GO" id="GO:0016491">
    <property type="term" value="F:oxidoreductase activity"/>
    <property type="evidence" value="ECO:0007669"/>
    <property type="project" value="UniProtKB-KW"/>
</dbReference>
<dbReference type="InParanoid" id="A0A151ZJQ1"/>
<protein>
    <recommendedName>
        <fullName evidence="6">FAD-binding PCMH-type domain-containing protein</fullName>
    </recommendedName>
</protein>
<dbReference type="STRING" id="361077.A0A151ZJQ1"/>
<name>A0A151ZJQ1_TIELA</name>
<dbReference type="GO" id="GO:0071949">
    <property type="term" value="F:FAD binding"/>
    <property type="evidence" value="ECO:0007669"/>
    <property type="project" value="InterPro"/>
</dbReference>
<dbReference type="EMBL" id="LODT01000022">
    <property type="protein sequence ID" value="KYQ94176.1"/>
    <property type="molecule type" value="Genomic_DNA"/>
</dbReference>
<evidence type="ECO:0000256" key="5">
    <source>
        <dbReference type="ARBA" id="ARBA00023002"/>
    </source>
</evidence>
<dbReference type="Gene3D" id="3.40.462.20">
    <property type="match status" value="1"/>
</dbReference>
<comment type="cofactor">
    <cofactor evidence="1">
        <name>FAD</name>
        <dbReference type="ChEBI" id="CHEBI:57692"/>
    </cofactor>
</comment>
<dbReference type="PROSITE" id="PS51387">
    <property type="entry name" value="FAD_PCMH"/>
    <property type="match status" value="1"/>
</dbReference>
<dbReference type="InterPro" id="IPR012951">
    <property type="entry name" value="BBE"/>
</dbReference>
<dbReference type="SUPFAM" id="SSF56176">
    <property type="entry name" value="FAD-binding/transporter-associated domain-like"/>
    <property type="match status" value="1"/>
</dbReference>
<dbReference type="InterPro" id="IPR006094">
    <property type="entry name" value="Oxid_FAD_bind_N"/>
</dbReference>
<evidence type="ECO:0000259" key="6">
    <source>
        <dbReference type="PROSITE" id="PS51387"/>
    </source>
</evidence>
<comment type="caution">
    <text evidence="7">The sequence shown here is derived from an EMBL/GenBank/DDBJ whole genome shotgun (WGS) entry which is preliminary data.</text>
</comment>
<dbReference type="InterPro" id="IPR036318">
    <property type="entry name" value="FAD-bd_PCMH-like_sf"/>
</dbReference>
<keyword evidence="4" id="KW-0274">FAD</keyword>
<gene>
    <name evidence="7" type="ORF">DLAC_04467</name>
</gene>
<keyword evidence="8" id="KW-1185">Reference proteome</keyword>
<organism evidence="7 8">
    <name type="scientific">Tieghemostelium lacteum</name>
    <name type="common">Slime mold</name>
    <name type="synonym">Dictyostelium lacteum</name>
    <dbReference type="NCBI Taxonomy" id="361077"/>
    <lineage>
        <taxon>Eukaryota</taxon>
        <taxon>Amoebozoa</taxon>
        <taxon>Evosea</taxon>
        <taxon>Eumycetozoa</taxon>
        <taxon>Dictyostelia</taxon>
        <taxon>Dictyosteliales</taxon>
        <taxon>Raperosteliaceae</taxon>
        <taxon>Tieghemostelium</taxon>
    </lineage>
</organism>
<comment type="similarity">
    <text evidence="2">Belongs to the oxygen-dependent FAD-linked oxidoreductase family.</text>
</comment>
<dbReference type="Gene3D" id="3.30.465.10">
    <property type="match status" value="1"/>
</dbReference>
<keyword evidence="5" id="KW-0560">Oxidoreductase</keyword>
<evidence type="ECO:0000256" key="3">
    <source>
        <dbReference type="ARBA" id="ARBA00022630"/>
    </source>
</evidence>
<feature type="domain" description="FAD-binding PCMH-type" evidence="6">
    <location>
        <begin position="31"/>
        <end position="203"/>
    </location>
</feature>
<dbReference type="AlphaFoldDB" id="A0A151ZJQ1"/>
<dbReference type="PANTHER" id="PTHR42973">
    <property type="entry name" value="BINDING OXIDOREDUCTASE, PUTATIVE (AFU_ORTHOLOGUE AFUA_1G17690)-RELATED"/>
    <property type="match status" value="1"/>
</dbReference>
<accession>A0A151ZJQ1</accession>
<evidence type="ECO:0000256" key="2">
    <source>
        <dbReference type="ARBA" id="ARBA00005466"/>
    </source>
</evidence>
<dbReference type="InterPro" id="IPR050416">
    <property type="entry name" value="FAD-linked_Oxidoreductase"/>
</dbReference>
<evidence type="ECO:0000313" key="8">
    <source>
        <dbReference type="Proteomes" id="UP000076078"/>
    </source>
</evidence>
<dbReference type="Proteomes" id="UP000076078">
    <property type="component" value="Unassembled WGS sequence"/>
</dbReference>
<evidence type="ECO:0000256" key="4">
    <source>
        <dbReference type="ARBA" id="ARBA00022827"/>
    </source>
</evidence>
<reference evidence="7 8" key="1">
    <citation type="submission" date="2015-12" db="EMBL/GenBank/DDBJ databases">
        <title>Dictyostelia acquired genes for synthesis and detection of signals that induce cell-type specialization by lateral gene transfer from prokaryotes.</title>
        <authorList>
            <person name="Gloeckner G."/>
            <person name="Schaap P."/>
        </authorList>
    </citation>
    <scope>NUCLEOTIDE SEQUENCE [LARGE SCALE GENOMIC DNA]</scope>
    <source>
        <strain evidence="7 8">TK</strain>
    </source>
</reference>
<dbReference type="InterPro" id="IPR016169">
    <property type="entry name" value="FAD-bd_PCMH_sub2"/>
</dbReference>
<keyword evidence="3" id="KW-0285">Flavoprotein</keyword>
<dbReference type="InterPro" id="IPR016166">
    <property type="entry name" value="FAD-bd_PCMH"/>
</dbReference>
<dbReference type="OMA" id="DTAFYYR"/>
<dbReference type="FunCoup" id="A0A151ZJQ1">
    <property type="interactions" value="1"/>
</dbReference>
<dbReference type="PANTHER" id="PTHR42973:SF39">
    <property type="entry name" value="FAD-BINDING PCMH-TYPE DOMAIN-CONTAINING PROTEIN"/>
    <property type="match status" value="1"/>
</dbReference>
<dbReference type="Pfam" id="PF01565">
    <property type="entry name" value="FAD_binding_4"/>
    <property type="match status" value="1"/>
</dbReference>
<proteinExistence type="inferred from homology"/>
<evidence type="ECO:0000313" key="7">
    <source>
        <dbReference type="EMBL" id="KYQ94176.1"/>
    </source>
</evidence>